<dbReference type="PANTHER" id="PTHR46558:SF4">
    <property type="entry name" value="DNA-BIDING PHAGE PROTEIN"/>
    <property type="match status" value="1"/>
</dbReference>
<comment type="caution">
    <text evidence="3">The sequence shown here is derived from an EMBL/GenBank/DDBJ whole genome shotgun (WGS) entry which is preliminary data.</text>
</comment>
<dbReference type="PROSITE" id="PS50943">
    <property type="entry name" value="HTH_CROC1"/>
    <property type="match status" value="1"/>
</dbReference>
<feature type="domain" description="HTH cro/C1-type" evidence="2">
    <location>
        <begin position="5"/>
        <end position="59"/>
    </location>
</feature>
<dbReference type="RefSeq" id="WP_087373797.1">
    <property type="nucleotide sequence ID" value="NZ_NFKK01000014.1"/>
</dbReference>
<evidence type="ECO:0000313" key="3">
    <source>
        <dbReference type="EMBL" id="OUP52004.1"/>
    </source>
</evidence>
<dbReference type="InterPro" id="IPR001387">
    <property type="entry name" value="Cro/C1-type_HTH"/>
</dbReference>
<evidence type="ECO:0000313" key="4">
    <source>
        <dbReference type="Proteomes" id="UP000195897"/>
    </source>
</evidence>
<sequence length="77" mass="8886">MKNKVRQLRQAANMTQQQLAELVYVSSRTIISLEKGQYNPSLLLAYRIACVFGTTVEDLYCLAENKALEDRQYEDLQ</sequence>
<dbReference type="PANTHER" id="PTHR46558">
    <property type="entry name" value="TRACRIPTIONAL REGULATORY PROTEIN-RELATED-RELATED"/>
    <property type="match status" value="1"/>
</dbReference>
<dbReference type="EMBL" id="NFKK01000014">
    <property type="protein sequence ID" value="OUP52004.1"/>
    <property type="molecule type" value="Genomic_DNA"/>
</dbReference>
<accession>A0A1Y4L5G1</accession>
<gene>
    <name evidence="3" type="ORF">B5F17_10915</name>
</gene>
<organism evidence="3 4">
    <name type="scientific">Butyricicoccus pullicaecorum</name>
    <dbReference type="NCBI Taxonomy" id="501571"/>
    <lineage>
        <taxon>Bacteria</taxon>
        <taxon>Bacillati</taxon>
        <taxon>Bacillota</taxon>
        <taxon>Clostridia</taxon>
        <taxon>Eubacteriales</taxon>
        <taxon>Butyricicoccaceae</taxon>
        <taxon>Butyricicoccus</taxon>
    </lineage>
</organism>
<protein>
    <submittedName>
        <fullName evidence="3">Transcriptional regulator</fullName>
    </submittedName>
</protein>
<dbReference type="InterPro" id="IPR010982">
    <property type="entry name" value="Lambda_DNA-bd_dom_sf"/>
</dbReference>
<evidence type="ECO:0000256" key="1">
    <source>
        <dbReference type="ARBA" id="ARBA00023125"/>
    </source>
</evidence>
<dbReference type="SMART" id="SM00530">
    <property type="entry name" value="HTH_XRE"/>
    <property type="match status" value="1"/>
</dbReference>
<proteinExistence type="predicted"/>
<dbReference type="Proteomes" id="UP000195897">
    <property type="component" value="Unassembled WGS sequence"/>
</dbReference>
<keyword evidence="1" id="KW-0238">DNA-binding</keyword>
<reference evidence="4" key="1">
    <citation type="submission" date="2017-04" db="EMBL/GenBank/DDBJ databases">
        <title>Function of individual gut microbiota members based on whole genome sequencing of pure cultures obtained from chicken caecum.</title>
        <authorList>
            <person name="Medvecky M."/>
            <person name="Cejkova D."/>
            <person name="Polansky O."/>
            <person name="Karasova D."/>
            <person name="Kubasova T."/>
            <person name="Cizek A."/>
            <person name="Rychlik I."/>
        </authorList>
    </citation>
    <scope>NUCLEOTIDE SEQUENCE [LARGE SCALE GENOMIC DNA]</scope>
    <source>
        <strain evidence="4">An180</strain>
    </source>
</reference>
<name>A0A1Y4L5G1_9FIRM</name>
<dbReference type="Pfam" id="PF01381">
    <property type="entry name" value="HTH_3"/>
    <property type="match status" value="1"/>
</dbReference>
<dbReference type="GO" id="GO:0003677">
    <property type="term" value="F:DNA binding"/>
    <property type="evidence" value="ECO:0007669"/>
    <property type="project" value="UniProtKB-KW"/>
</dbReference>
<dbReference type="AlphaFoldDB" id="A0A1Y4L5G1"/>
<dbReference type="CDD" id="cd00093">
    <property type="entry name" value="HTH_XRE"/>
    <property type="match status" value="1"/>
</dbReference>
<dbReference type="Gene3D" id="1.10.260.40">
    <property type="entry name" value="lambda repressor-like DNA-binding domains"/>
    <property type="match status" value="1"/>
</dbReference>
<dbReference type="SUPFAM" id="SSF47413">
    <property type="entry name" value="lambda repressor-like DNA-binding domains"/>
    <property type="match status" value="1"/>
</dbReference>
<evidence type="ECO:0000259" key="2">
    <source>
        <dbReference type="PROSITE" id="PS50943"/>
    </source>
</evidence>